<keyword evidence="4" id="KW-0479">Metal-binding</keyword>
<dbReference type="SUPFAM" id="SSF52540">
    <property type="entry name" value="P-loop containing nucleoside triphosphate hydrolases"/>
    <property type="match status" value="1"/>
</dbReference>
<dbReference type="InterPro" id="IPR054712">
    <property type="entry name" value="Cas3-like_dom"/>
</dbReference>
<evidence type="ECO:0000256" key="7">
    <source>
        <dbReference type="ARBA" id="ARBA00022806"/>
    </source>
</evidence>
<dbReference type="Pfam" id="PF00270">
    <property type="entry name" value="DEAD"/>
    <property type="match status" value="1"/>
</dbReference>
<dbReference type="Gene3D" id="3.40.50.300">
    <property type="entry name" value="P-loop containing nucleotide triphosphate hydrolases"/>
    <property type="match status" value="2"/>
</dbReference>
<name>A0ABR7NLD0_9FIRM</name>
<evidence type="ECO:0000256" key="8">
    <source>
        <dbReference type="ARBA" id="ARBA00022840"/>
    </source>
</evidence>
<reference evidence="12 13" key="1">
    <citation type="submission" date="2020-08" db="EMBL/GenBank/DDBJ databases">
        <title>Genome public.</title>
        <authorList>
            <person name="Liu C."/>
            <person name="Sun Q."/>
        </authorList>
    </citation>
    <scope>NUCLEOTIDE SEQUENCE [LARGE SCALE GENOMIC DNA]</scope>
    <source>
        <strain evidence="12 13">BX1</strain>
    </source>
</reference>
<evidence type="ECO:0000256" key="3">
    <source>
        <dbReference type="ARBA" id="ARBA00022722"/>
    </source>
</evidence>
<dbReference type="InterPro" id="IPR014001">
    <property type="entry name" value="Helicase_ATP-bd"/>
</dbReference>
<dbReference type="InterPro" id="IPR027417">
    <property type="entry name" value="P-loop_NTPase"/>
</dbReference>
<evidence type="ECO:0000313" key="12">
    <source>
        <dbReference type="EMBL" id="MBC8577221.1"/>
    </source>
</evidence>
<keyword evidence="9" id="KW-0051">Antiviral defense</keyword>
<keyword evidence="7" id="KW-0347">Helicase</keyword>
<dbReference type="SMART" id="SM00487">
    <property type="entry name" value="DEXDc"/>
    <property type="match status" value="1"/>
</dbReference>
<sequence length="715" mass="78599">MSYIAHRTECGCEQPLLDHLCGTAQRASTFAQPFGAASLAYILGIAHDIGKYSDAFQKRIRGQNLTTDHSTAGAQELNRLCGALPAYCVAGHHAGLPDGGARTDTDVQPTLCGRLKKRSAPYGAFSEEVSLSKPSFAQPHLLGQGGFTVSFWVRMLFSCLVDADFLDTEAFMHSGTPPRGLALDTGLLTDKLEHFIAPWWDAETPLNRTRCEILRACLGAGRAQTPGLFTLTVPTGGGKTVASLAFALEHAKAHGKRRILYVIPFTSIIEQTSDKFREILGDEQVLEHHSNVDFDDNEQEPDQARKKLAAENWDMPVIVTTAVQFFESLFSNRPSRCRKLHNLADSVIIFDEAQTFPLPYLLPCVRSIAELAVNYGASCVLCTATQPALAPLFAAAAPTLGIREIAPPVDSSVFRRVTFQHLGQLSDSELASRLNDCEQVLCIVGTRKQAQTVFHLLTPEGSFHLSTLMTPDHRREVLKKIRARLGAGLPCRVVSTSLIEAGVDVDFPTVYRAEAGLDSEVQAAGRCNREGRRPVESSMVYLFTTDSAYTAHLPHSLRRPLEVAREVARKHPEPDSPEAIKRYFTTLYQYSGSALDQNDIVAKLEEGARTCSYPFRWVAEAFHIIENDTRAVLIPRTDEARVLSGQLRGGQYSRNLFRRSGKESVSIYPQHFEALLARGALEVPDENTAILTDLSLYDDQTGLALLSDTGVGIFL</sequence>
<dbReference type="CDD" id="cd17930">
    <property type="entry name" value="DEXHc_cas3"/>
    <property type="match status" value="1"/>
</dbReference>
<dbReference type="InterPro" id="IPR006483">
    <property type="entry name" value="CRISPR-assoc_Cas3_HD"/>
</dbReference>
<evidence type="ECO:0000313" key="13">
    <source>
        <dbReference type="Proteomes" id="UP000658131"/>
    </source>
</evidence>
<dbReference type="NCBIfam" id="TIGR01587">
    <property type="entry name" value="cas3_core"/>
    <property type="match status" value="1"/>
</dbReference>
<keyword evidence="6" id="KW-0378">Hydrolase</keyword>
<dbReference type="InterPro" id="IPR038257">
    <property type="entry name" value="CRISPR-assoc_Cas3_HD_sf"/>
</dbReference>
<evidence type="ECO:0000256" key="9">
    <source>
        <dbReference type="ARBA" id="ARBA00023118"/>
    </source>
</evidence>
<dbReference type="InterPro" id="IPR006474">
    <property type="entry name" value="Helicase_Cas3_CRISPR-ass_core"/>
</dbReference>
<organism evidence="12 13">
    <name type="scientific">Yanshouia hominis</name>
    <dbReference type="NCBI Taxonomy" id="2763673"/>
    <lineage>
        <taxon>Bacteria</taxon>
        <taxon>Bacillati</taxon>
        <taxon>Bacillota</taxon>
        <taxon>Clostridia</taxon>
        <taxon>Eubacteriales</taxon>
        <taxon>Oscillospiraceae</taxon>
        <taxon>Yanshouia</taxon>
    </lineage>
</organism>
<keyword evidence="13" id="KW-1185">Reference proteome</keyword>
<dbReference type="Proteomes" id="UP000658131">
    <property type="component" value="Unassembled WGS sequence"/>
</dbReference>
<dbReference type="Gene3D" id="1.10.3210.30">
    <property type="match status" value="1"/>
</dbReference>
<comment type="similarity">
    <text evidence="2">In the central section; belongs to the CRISPR-associated helicase Cas3 family.</text>
</comment>
<comment type="caution">
    <text evidence="12">The sequence shown here is derived from an EMBL/GenBank/DDBJ whole genome shotgun (WGS) entry which is preliminary data.</text>
</comment>
<proteinExistence type="inferred from homology"/>
<evidence type="ECO:0000259" key="11">
    <source>
        <dbReference type="PROSITE" id="PS51643"/>
    </source>
</evidence>
<dbReference type="Pfam" id="PF22590">
    <property type="entry name" value="Cas3-like_C_2"/>
    <property type="match status" value="1"/>
</dbReference>
<gene>
    <name evidence="12" type="primary">cas3</name>
    <name evidence="12" type="ORF">H8717_12485</name>
</gene>
<feature type="domain" description="Helicase ATP-binding" evidence="10">
    <location>
        <begin position="220"/>
        <end position="404"/>
    </location>
</feature>
<evidence type="ECO:0000256" key="2">
    <source>
        <dbReference type="ARBA" id="ARBA00009046"/>
    </source>
</evidence>
<dbReference type="InterPro" id="IPR011545">
    <property type="entry name" value="DEAD/DEAH_box_helicase_dom"/>
</dbReference>
<feature type="domain" description="HD Cas3-type" evidence="11">
    <location>
        <begin position="9"/>
        <end position="166"/>
    </location>
</feature>
<keyword evidence="3" id="KW-0540">Nuclease</keyword>
<dbReference type="EMBL" id="JACRTB010000024">
    <property type="protein sequence ID" value="MBC8577221.1"/>
    <property type="molecule type" value="Genomic_DNA"/>
</dbReference>
<dbReference type="CDD" id="cd09641">
    <property type="entry name" value="Cas3''_I"/>
    <property type="match status" value="1"/>
</dbReference>
<dbReference type="PROSITE" id="PS51643">
    <property type="entry name" value="HD_CAS3"/>
    <property type="match status" value="1"/>
</dbReference>
<keyword evidence="5" id="KW-0547">Nucleotide-binding</keyword>
<evidence type="ECO:0000256" key="5">
    <source>
        <dbReference type="ARBA" id="ARBA00022741"/>
    </source>
</evidence>
<dbReference type="Pfam" id="PF01966">
    <property type="entry name" value="HD"/>
    <property type="match status" value="1"/>
</dbReference>
<accession>A0ABR7NLD0</accession>
<dbReference type="InterPro" id="IPR006674">
    <property type="entry name" value="HD_domain"/>
</dbReference>
<protein>
    <submittedName>
        <fullName evidence="12">CRISPR-associated helicase Cas3</fullName>
    </submittedName>
</protein>
<dbReference type="PROSITE" id="PS51192">
    <property type="entry name" value="HELICASE_ATP_BIND_1"/>
    <property type="match status" value="1"/>
</dbReference>
<evidence type="ECO:0000256" key="1">
    <source>
        <dbReference type="ARBA" id="ARBA00006847"/>
    </source>
</evidence>
<evidence type="ECO:0000256" key="6">
    <source>
        <dbReference type="ARBA" id="ARBA00022801"/>
    </source>
</evidence>
<dbReference type="NCBIfam" id="TIGR01596">
    <property type="entry name" value="cas3_HD"/>
    <property type="match status" value="1"/>
</dbReference>
<keyword evidence="8" id="KW-0067">ATP-binding</keyword>
<evidence type="ECO:0000259" key="10">
    <source>
        <dbReference type="PROSITE" id="PS51192"/>
    </source>
</evidence>
<evidence type="ECO:0000256" key="4">
    <source>
        <dbReference type="ARBA" id="ARBA00022723"/>
    </source>
</evidence>
<dbReference type="RefSeq" id="WP_262400686.1">
    <property type="nucleotide sequence ID" value="NZ_JACRTB010000024.1"/>
</dbReference>
<comment type="similarity">
    <text evidence="1">In the N-terminal section; belongs to the CRISPR-associated nuclease Cas3-HD family.</text>
</comment>